<evidence type="ECO:0000256" key="1">
    <source>
        <dbReference type="SAM" id="Phobius"/>
    </source>
</evidence>
<keyword evidence="1" id="KW-1133">Transmembrane helix</keyword>
<comment type="caution">
    <text evidence="2">The sequence shown here is derived from an EMBL/GenBank/DDBJ whole genome shotgun (WGS) entry which is preliminary data.</text>
</comment>
<organism evidence="2 3">
    <name type="scientific">Agaribacillus aureus</name>
    <dbReference type="NCBI Taxonomy" id="3051825"/>
    <lineage>
        <taxon>Bacteria</taxon>
        <taxon>Pseudomonadati</taxon>
        <taxon>Bacteroidota</taxon>
        <taxon>Cytophagia</taxon>
        <taxon>Cytophagales</taxon>
        <taxon>Splendidivirgaceae</taxon>
        <taxon>Agaribacillus</taxon>
    </lineage>
</organism>
<feature type="transmembrane region" description="Helical" evidence="1">
    <location>
        <begin position="90"/>
        <end position="110"/>
    </location>
</feature>
<keyword evidence="3" id="KW-1185">Reference proteome</keyword>
<feature type="transmembrane region" description="Helical" evidence="1">
    <location>
        <begin position="14"/>
        <end position="36"/>
    </location>
</feature>
<feature type="transmembrane region" description="Helical" evidence="1">
    <location>
        <begin position="116"/>
        <end position="135"/>
    </location>
</feature>
<dbReference type="EMBL" id="JAUJEB010000001">
    <property type="protein sequence ID" value="MDN5211164.1"/>
    <property type="molecule type" value="Genomic_DNA"/>
</dbReference>
<evidence type="ECO:0000313" key="3">
    <source>
        <dbReference type="Proteomes" id="UP001172083"/>
    </source>
</evidence>
<sequence>MNNQLKLSDFGGKILGNAILLGPIAMVLFLVVLFILNAEVNWSPKDWWAILFFGSLLCIFISFGASIFIYGTLVLLALRKQGTALDHFTRFLPVLIVIFPLASSAMLFSLDGYSPFPLAIVISAYLTSVLGWYWLSRSIAKKQSHFNLPTNQ</sequence>
<gene>
    <name evidence="2" type="ORF">QQ020_03855</name>
</gene>
<dbReference type="RefSeq" id="WP_346756499.1">
    <property type="nucleotide sequence ID" value="NZ_JAUJEB010000001.1"/>
</dbReference>
<name>A0ABT8L0A6_9BACT</name>
<feature type="transmembrane region" description="Helical" evidence="1">
    <location>
        <begin position="48"/>
        <end position="78"/>
    </location>
</feature>
<protein>
    <submittedName>
        <fullName evidence="2">Uncharacterized protein</fullName>
    </submittedName>
</protein>
<proteinExistence type="predicted"/>
<evidence type="ECO:0000313" key="2">
    <source>
        <dbReference type="EMBL" id="MDN5211164.1"/>
    </source>
</evidence>
<dbReference type="Proteomes" id="UP001172083">
    <property type="component" value="Unassembled WGS sequence"/>
</dbReference>
<reference evidence="2" key="1">
    <citation type="submission" date="2023-06" db="EMBL/GenBank/DDBJ databases">
        <title>Genomic of Agaribacillus aureum.</title>
        <authorList>
            <person name="Wang G."/>
        </authorList>
    </citation>
    <scope>NUCLEOTIDE SEQUENCE</scope>
    <source>
        <strain evidence="2">BMA12</strain>
    </source>
</reference>
<keyword evidence="1" id="KW-0812">Transmembrane</keyword>
<keyword evidence="1" id="KW-0472">Membrane</keyword>
<accession>A0ABT8L0A6</accession>